<feature type="compositionally biased region" description="Polar residues" evidence="1">
    <location>
        <begin position="15"/>
        <end position="24"/>
    </location>
</feature>
<evidence type="ECO:0000313" key="2">
    <source>
        <dbReference type="EMBL" id="GBM43771.1"/>
    </source>
</evidence>
<gene>
    <name evidence="2" type="ORF">AVEN_109625_1</name>
</gene>
<dbReference type="EMBL" id="BGPR01001041">
    <property type="protein sequence ID" value="GBM43771.1"/>
    <property type="molecule type" value="Genomic_DNA"/>
</dbReference>
<accession>A0A4Y2FRJ7</accession>
<dbReference type="Proteomes" id="UP000499080">
    <property type="component" value="Unassembled WGS sequence"/>
</dbReference>
<keyword evidence="3" id="KW-1185">Reference proteome</keyword>
<evidence type="ECO:0000256" key="1">
    <source>
        <dbReference type="SAM" id="MobiDB-lite"/>
    </source>
</evidence>
<evidence type="ECO:0000313" key="3">
    <source>
        <dbReference type="Proteomes" id="UP000499080"/>
    </source>
</evidence>
<comment type="caution">
    <text evidence="2">The sequence shown here is derived from an EMBL/GenBank/DDBJ whole genome shotgun (WGS) entry which is preliminary data.</text>
</comment>
<reference evidence="2 3" key="1">
    <citation type="journal article" date="2019" name="Sci. Rep.">
        <title>Orb-weaving spider Araneus ventricosus genome elucidates the spidroin gene catalogue.</title>
        <authorList>
            <person name="Kono N."/>
            <person name="Nakamura H."/>
            <person name="Ohtoshi R."/>
            <person name="Moran D.A.P."/>
            <person name="Shinohara A."/>
            <person name="Yoshida Y."/>
            <person name="Fujiwara M."/>
            <person name="Mori M."/>
            <person name="Tomita M."/>
            <person name="Arakawa K."/>
        </authorList>
    </citation>
    <scope>NUCLEOTIDE SEQUENCE [LARGE SCALE GENOMIC DNA]</scope>
</reference>
<organism evidence="2 3">
    <name type="scientific">Araneus ventricosus</name>
    <name type="common">Orbweaver spider</name>
    <name type="synonym">Epeira ventricosa</name>
    <dbReference type="NCBI Taxonomy" id="182803"/>
    <lineage>
        <taxon>Eukaryota</taxon>
        <taxon>Metazoa</taxon>
        <taxon>Ecdysozoa</taxon>
        <taxon>Arthropoda</taxon>
        <taxon>Chelicerata</taxon>
        <taxon>Arachnida</taxon>
        <taxon>Araneae</taxon>
        <taxon>Araneomorphae</taxon>
        <taxon>Entelegynae</taxon>
        <taxon>Araneoidea</taxon>
        <taxon>Araneidae</taxon>
        <taxon>Araneus</taxon>
    </lineage>
</organism>
<protein>
    <submittedName>
        <fullName evidence="2">Uncharacterized protein</fullName>
    </submittedName>
</protein>
<sequence>MQDRHLVDSGGDPTSFWSWSQDSATRPPRPHMIYRRYTFGGAKYRSNESLVTKLRFCHQAAPTPSVIYKIDIWCSRVVSLRAFGHDTQILPPGHRGTIWYIVSQLPQENLL</sequence>
<dbReference type="AlphaFoldDB" id="A0A4Y2FRJ7"/>
<feature type="region of interest" description="Disordered" evidence="1">
    <location>
        <begin position="1"/>
        <end position="28"/>
    </location>
</feature>
<name>A0A4Y2FRJ7_ARAVE</name>
<proteinExistence type="predicted"/>